<dbReference type="PANTHER" id="PTHR42850:SF7">
    <property type="entry name" value="BIS(5'-NUCLEOSYL)-TETRAPHOSPHATASE PRPE [ASYMMETRICAL]"/>
    <property type="match status" value="1"/>
</dbReference>
<dbReference type="InterPro" id="IPR029052">
    <property type="entry name" value="Metallo-depent_PP-like"/>
</dbReference>
<name>A0A6J7BZQ7_9ZZZZ</name>
<dbReference type="InterPro" id="IPR050126">
    <property type="entry name" value="Ap4A_hydrolase"/>
</dbReference>
<dbReference type="AlphaFoldDB" id="A0A6J7BZQ7"/>
<dbReference type="InterPro" id="IPR004843">
    <property type="entry name" value="Calcineurin-like_PHP"/>
</dbReference>
<dbReference type="PANTHER" id="PTHR42850">
    <property type="entry name" value="METALLOPHOSPHOESTERASE"/>
    <property type="match status" value="1"/>
</dbReference>
<dbReference type="SUPFAM" id="SSF56300">
    <property type="entry name" value="Metallo-dependent phosphatases"/>
    <property type="match status" value="1"/>
</dbReference>
<evidence type="ECO:0000259" key="1">
    <source>
        <dbReference type="Pfam" id="PF00149"/>
    </source>
</evidence>
<evidence type="ECO:0000313" key="2">
    <source>
        <dbReference type="EMBL" id="CAB4851236.1"/>
    </source>
</evidence>
<organism evidence="2">
    <name type="scientific">freshwater metagenome</name>
    <dbReference type="NCBI Taxonomy" id="449393"/>
    <lineage>
        <taxon>unclassified sequences</taxon>
        <taxon>metagenomes</taxon>
        <taxon>ecological metagenomes</taxon>
    </lineage>
</organism>
<proteinExistence type="predicted"/>
<gene>
    <name evidence="2" type="ORF">UFOPK3267_01452</name>
</gene>
<dbReference type="EMBL" id="CAFBIY010000075">
    <property type="protein sequence ID" value="CAB4851236.1"/>
    <property type="molecule type" value="Genomic_DNA"/>
</dbReference>
<accession>A0A6J7BZQ7</accession>
<protein>
    <submittedName>
        <fullName evidence="2">Unannotated protein</fullName>
    </submittedName>
</protein>
<dbReference type="GO" id="GO:0016791">
    <property type="term" value="F:phosphatase activity"/>
    <property type="evidence" value="ECO:0007669"/>
    <property type="project" value="TreeGrafter"/>
</dbReference>
<feature type="domain" description="Calcineurin-like phosphoesterase" evidence="1">
    <location>
        <begin position="11"/>
        <end position="140"/>
    </location>
</feature>
<sequence>MNQQTIKGYDVIGDVHGHVHALEGLLCQMGYSHEHGHWRHPERKAIFVGDLVDRGTHQIATVQLTRAMVEAGTALMVIGNHEYNAVAWATPRPDFPGEFCRTHSDNKFKQHRAFLEQVVEGSALHQEFLDWFCTLPLWLEVELGRQKLRVVHACWDDPSMDILRPLLKPDLSLTREAVEITSIRDGAAYNALEVVLKGPEIWLQGIAYLDHSGKARHNARRRWWDAEALTLDAAALIPRDAVGPDGQPVPPLPHIEVEPMASRSNDIPVVVGHYWESPDELSVYSPLVTCVDHSLANKGPLVAYRWSGESRLIDANHVAYWVPHPNAEDVPDEGPDD</sequence>
<dbReference type="GO" id="GO:0005737">
    <property type="term" value="C:cytoplasm"/>
    <property type="evidence" value="ECO:0007669"/>
    <property type="project" value="TreeGrafter"/>
</dbReference>
<dbReference type="Pfam" id="PF00149">
    <property type="entry name" value="Metallophos"/>
    <property type="match status" value="1"/>
</dbReference>
<dbReference type="Gene3D" id="3.60.21.10">
    <property type="match status" value="1"/>
</dbReference>
<reference evidence="2" key="1">
    <citation type="submission" date="2020-05" db="EMBL/GenBank/DDBJ databases">
        <authorList>
            <person name="Chiriac C."/>
            <person name="Salcher M."/>
            <person name="Ghai R."/>
            <person name="Kavagutti S V."/>
        </authorList>
    </citation>
    <scope>NUCLEOTIDE SEQUENCE</scope>
</reference>